<accession>A0A2P2QXN1</accession>
<protein>
    <submittedName>
        <fullName evidence="2">Uncharacterized protein</fullName>
    </submittedName>
</protein>
<evidence type="ECO:0000313" key="2">
    <source>
        <dbReference type="EMBL" id="MBX71756.1"/>
    </source>
</evidence>
<evidence type="ECO:0000256" key="1">
    <source>
        <dbReference type="SAM" id="MobiDB-lite"/>
    </source>
</evidence>
<organism evidence="2">
    <name type="scientific">Rhizophora mucronata</name>
    <name type="common">Asiatic mangrove</name>
    <dbReference type="NCBI Taxonomy" id="61149"/>
    <lineage>
        <taxon>Eukaryota</taxon>
        <taxon>Viridiplantae</taxon>
        <taxon>Streptophyta</taxon>
        <taxon>Embryophyta</taxon>
        <taxon>Tracheophyta</taxon>
        <taxon>Spermatophyta</taxon>
        <taxon>Magnoliopsida</taxon>
        <taxon>eudicotyledons</taxon>
        <taxon>Gunneridae</taxon>
        <taxon>Pentapetalae</taxon>
        <taxon>rosids</taxon>
        <taxon>fabids</taxon>
        <taxon>Malpighiales</taxon>
        <taxon>Rhizophoraceae</taxon>
        <taxon>Rhizophora</taxon>
    </lineage>
</organism>
<dbReference type="EMBL" id="GGEC01091272">
    <property type="protein sequence ID" value="MBX71756.1"/>
    <property type="molecule type" value="Transcribed_RNA"/>
</dbReference>
<feature type="region of interest" description="Disordered" evidence="1">
    <location>
        <begin position="1"/>
        <end position="23"/>
    </location>
</feature>
<name>A0A2P2QXN1_RHIMU</name>
<dbReference type="AlphaFoldDB" id="A0A2P2QXN1"/>
<proteinExistence type="predicted"/>
<sequence>MQAKEGADRRASMDKRDGKMEPG</sequence>
<reference evidence="2" key="1">
    <citation type="submission" date="2018-02" db="EMBL/GenBank/DDBJ databases">
        <title>Rhizophora mucronata_Transcriptome.</title>
        <authorList>
            <person name="Meera S.P."/>
            <person name="Sreeshan A."/>
            <person name="Augustine A."/>
        </authorList>
    </citation>
    <scope>NUCLEOTIDE SEQUENCE</scope>
    <source>
        <tissue evidence="2">Leaf</tissue>
    </source>
</reference>